<dbReference type="PROSITE" id="PS51471">
    <property type="entry name" value="FE2OG_OXY"/>
    <property type="match status" value="1"/>
</dbReference>
<keyword evidence="3" id="KW-0847">Vitamin C</keyword>
<accession>A0ABT3INL6</accession>
<evidence type="ECO:0000256" key="1">
    <source>
        <dbReference type="ARBA" id="ARBA00001961"/>
    </source>
</evidence>
<organism evidence="8 9">
    <name type="scientific">Chitinophaga nivalis</name>
    <dbReference type="NCBI Taxonomy" id="2991709"/>
    <lineage>
        <taxon>Bacteria</taxon>
        <taxon>Pseudomonadati</taxon>
        <taxon>Bacteroidota</taxon>
        <taxon>Chitinophagia</taxon>
        <taxon>Chitinophagales</taxon>
        <taxon>Chitinophagaceae</taxon>
        <taxon>Chitinophaga</taxon>
    </lineage>
</organism>
<dbReference type="EMBL" id="JAPDNS010000002">
    <property type="protein sequence ID" value="MCW3485549.1"/>
    <property type="molecule type" value="Genomic_DNA"/>
</dbReference>
<dbReference type="Proteomes" id="UP001207742">
    <property type="component" value="Unassembled WGS sequence"/>
</dbReference>
<evidence type="ECO:0000259" key="7">
    <source>
        <dbReference type="PROSITE" id="PS51471"/>
    </source>
</evidence>
<dbReference type="RefSeq" id="WP_264732081.1">
    <property type="nucleotide sequence ID" value="NZ_JAPDNR010000001.1"/>
</dbReference>
<evidence type="ECO:0000313" key="9">
    <source>
        <dbReference type="Proteomes" id="UP001207742"/>
    </source>
</evidence>
<dbReference type="Pfam" id="PF13640">
    <property type="entry name" value="2OG-FeII_Oxy_3"/>
    <property type="match status" value="1"/>
</dbReference>
<evidence type="ECO:0000256" key="5">
    <source>
        <dbReference type="ARBA" id="ARBA00023002"/>
    </source>
</evidence>
<dbReference type="InterPro" id="IPR044862">
    <property type="entry name" value="Pro_4_hyd_alph_FE2OG_OXY"/>
</dbReference>
<keyword evidence="2" id="KW-0479">Metal-binding</keyword>
<dbReference type="InterPro" id="IPR051559">
    <property type="entry name" value="HIF_prolyl_hydroxylases"/>
</dbReference>
<keyword evidence="4" id="KW-0223">Dioxygenase</keyword>
<reference evidence="8 9" key="1">
    <citation type="submission" date="2022-10" db="EMBL/GenBank/DDBJ databases">
        <title>Chitinophaga nivalis PC15 sp. nov., isolated from Pyeongchang county, South Korea.</title>
        <authorList>
            <person name="Trinh H.N."/>
        </authorList>
    </citation>
    <scope>NUCLEOTIDE SEQUENCE [LARGE SCALE GENOMIC DNA]</scope>
    <source>
        <strain evidence="8 9">PC14</strain>
    </source>
</reference>
<dbReference type="Gene3D" id="2.60.120.620">
    <property type="entry name" value="q2cbj1_9rhob like domain"/>
    <property type="match status" value="1"/>
</dbReference>
<dbReference type="PANTHER" id="PTHR12907:SF26">
    <property type="entry name" value="HIF PROLYL HYDROXYLASE, ISOFORM C"/>
    <property type="match status" value="1"/>
</dbReference>
<evidence type="ECO:0000256" key="4">
    <source>
        <dbReference type="ARBA" id="ARBA00022964"/>
    </source>
</evidence>
<evidence type="ECO:0000256" key="6">
    <source>
        <dbReference type="ARBA" id="ARBA00023004"/>
    </source>
</evidence>
<keyword evidence="6" id="KW-0408">Iron</keyword>
<keyword evidence="5" id="KW-0560">Oxidoreductase</keyword>
<dbReference type="SMART" id="SM00702">
    <property type="entry name" value="P4Hc"/>
    <property type="match status" value="1"/>
</dbReference>
<dbReference type="InterPro" id="IPR005123">
    <property type="entry name" value="Oxoglu/Fe-dep_dioxygenase_dom"/>
</dbReference>
<dbReference type="PANTHER" id="PTHR12907">
    <property type="entry name" value="EGL NINE HOMOLOG-RELATED"/>
    <property type="match status" value="1"/>
</dbReference>
<evidence type="ECO:0000313" key="8">
    <source>
        <dbReference type="EMBL" id="MCW3485549.1"/>
    </source>
</evidence>
<evidence type="ECO:0000256" key="3">
    <source>
        <dbReference type="ARBA" id="ARBA00022896"/>
    </source>
</evidence>
<name>A0ABT3INL6_9BACT</name>
<proteinExistence type="predicted"/>
<comment type="caution">
    <text evidence="8">The sequence shown here is derived from an EMBL/GenBank/DDBJ whole genome shotgun (WGS) entry which is preliminary data.</text>
</comment>
<gene>
    <name evidence="8" type="ORF">OL497_16685</name>
</gene>
<feature type="domain" description="Fe2OG dioxygenase" evidence="7">
    <location>
        <begin position="100"/>
        <end position="197"/>
    </location>
</feature>
<sequence>MQQSFDTLINSFIENKIGISANFLSLQLAGDLKENLLQLHSGKSMLPAGTGNQQLVAHDKSVRGDVIYWLDKAHNNVHENAFFEVMDAFIVYLNRSCYTGITGYEFHYTLYEAGSFYKKHLDQFRNNDSRQYSMIIYLNSDWVPADGGQLAIYPKDGDAQQIDPDSGKTVFFKSSELEHEVLLTNKSRMSITGWLKR</sequence>
<dbReference type="InterPro" id="IPR006620">
    <property type="entry name" value="Pro_4_hyd_alph"/>
</dbReference>
<comment type="cofactor">
    <cofactor evidence="1">
        <name>L-ascorbate</name>
        <dbReference type="ChEBI" id="CHEBI:38290"/>
    </cofactor>
</comment>
<evidence type="ECO:0000256" key="2">
    <source>
        <dbReference type="ARBA" id="ARBA00022723"/>
    </source>
</evidence>
<protein>
    <submittedName>
        <fullName evidence="8">2OG-Fe(II) oxygenase</fullName>
    </submittedName>
</protein>
<keyword evidence="9" id="KW-1185">Reference proteome</keyword>